<protein>
    <submittedName>
        <fullName evidence="1">Uncharacterized protein</fullName>
    </submittedName>
</protein>
<evidence type="ECO:0000313" key="1">
    <source>
        <dbReference type="EMBL" id="QBK86887.1"/>
    </source>
</evidence>
<dbReference type="EMBL" id="MK500338">
    <property type="protein sequence ID" value="QBK86887.1"/>
    <property type="molecule type" value="Genomic_DNA"/>
</dbReference>
<gene>
    <name evidence="1" type="ORF">LCMAC103_02250</name>
</gene>
<accession>A0A481YVF9</accession>
<organism evidence="1">
    <name type="scientific">Marseillevirus LCMAC103</name>
    <dbReference type="NCBI Taxonomy" id="2506604"/>
    <lineage>
        <taxon>Viruses</taxon>
        <taxon>Varidnaviria</taxon>
        <taxon>Bamfordvirae</taxon>
        <taxon>Nucleocytoviricota</taxon>
        <taxon>Megaviricetes</taxon>
        <taxon>Pimascovirales</taxon>
        <taxon>Pimascovirales incertae sedis</taxon>
        <taxon>Marseilleviridae</taxon>
    </lineage>
</organism>
<proteinExistence type="predicted"/>
<sequence length="157" mass="18552">MAEPTIDQLYHIFLESRKAHLDTKVVEEAMENHVDYNTYHPHDDFLQDIPDGVVLKHFCYMTTTGVNSIGDNVTLGHLRNVMTKYVLGQRVLDFDLRQIVDHGWENHALGDSGPREFVHDELRDFFEDWWRMRNEKSSTPDIRRSIEEYLDELATCW</sequence>
<name>A0A481YVF9_9VIRU</name>
<reference evidence="1" key="1">
    <citation type="journal article" date="2019" name="MBio">
        <title>Virus Genomes from Deep Sea Sediments Expand the Ocean Megavirome and Support Independent Origins of Viral Gigantism.</title>
        <authorList>
            <person name="Backstrom D."/>
            <person name="Yutin N."/>
            <person name="Jorgensen S.L."/>
            <person name="Dharamshi J."/>
            <person name="Homa F."/>
            <person name="Zaremba-Niedwiedzka K."/>
            <person name="Spang A."/>
            <person name="Wolf Y.I."/>
            <person name="Koonin E.V."/>
            <person name="Ettema T.J."/>
        </authorList>
    </citation>
    <scope>NUCLEOTIDE SEQUENCE</scope>
</reference>